<dbReference type="SMART" id="SM00389">
    <property type="entry name" value="HOX"/>
    <property type="match status" value="1"/>
</dbReference>
<dbReference type="InterPro" id="IPR050224">
    <property type="entry name" value="TALE_homeobox"/>
</dbReference>
<evidence type="ECO:0000256" key="6">
    <source>
        <dbReference type="ARBA" id="ARBA00023163"/>
    </source>
</evidence>
<evidence type="ECO:0000256" key="4">
    <source>
        <dbReference type="ARBA" id="ARBA00023125"/>
    </source>
</evidence>
<evidence type="ECO:0000256" key="2">
    <source>
        <dbReference type="ARBA" id="ARBA00006454"/>
    </source>
</evidence>
<dbReference type="PANTHER" id="PTHR11850">
    <property type="entry name" value="HOMEOBOX PROTEIN TRANSCRIPTION FACTORS"/>
    <property type="match status" value="1"/>
</dbReference>
<dbReference type="SMART" id="SM00574">
    <property type="entry name" value="POX"/>
    <property type="match status" value="1"/>
</dbReference>
<dbReference type="SUPFAM" id="SSF46689">
    <property type="entry name" value="Homeodomain-like"/>
    <property type="match status" value="1"/>
</dbReference>
<dbReference type="GO" id="GO:0005634">
    <property type="term" value="C:nucleus"/>
    <property type="evidence" value="ECO:0007669"/>
    <property type="project" value="UniProtKB-SubCell"/>
</dbReference>
<dbReference type="PROSITE" id="PS50071">
    <property type="entry name" value="HOMEOBOX_2"/>
    <property type="match status" value="1"/>
</dbReference>
<gene>
    <name evidence="11" type="ORF">SI8410_04005884</name>
</gene>
<dbReference type="OrthoDB" id="10056939at2759"/>
<name>A0A7I8KC22_SPIIN</name>
<organism evidence="11 12">
    <name type="scientific">Spirodela intermedia</name>
    <name type="common">Intermediate duckweed</name>
    <dbReference type="NCBI Taxonomy" id="51605"/>
    <lineage>
        <taxon>Eukaryota</taxon>
        <taxon>Viridiplantae</taxon>
        <taxon>Streptophyta</taxon>
        <taxon>Embryophyta</taxon>
        <taxon>Tracheophyta</taxon>
        <taxon>Spermatophyta</taxon>
        <taxon>Magnoliopsida</taxon>
        <taxon>Liliopsida</taxon>
        <taxon>Araceae</taxon>
        <taxon>Lemnoideae</taxon>
        <taxon>Spirodela</taxon>
    </lineage>
</organism>
<comment type="similarity">
    <text evidence="2">Belongs to the TALE/BELL homeobox family.</text>
</comment>
<dbReference type="AlphaFoldDB" id="A0A7I8KC22"/>
<dbReference type="Pfam" id="PF07526">
    <property type="entry name" value="POX"/>
    <property type="match status" value="1"/>
</dbReference>
<feature type="compositionally biased region" description="Polar residues" evidence="9">
    <location>
        <begin position="147"/>
        <end position="160"/>
    </location>
</feature>
<keyword evidence="12" id="KW-1185">Reference proteome</keyword>
<protein>
    <recommendedName>
        <fullName evidence="10">Homeobox domain-containing protein</fullName>
    </recommendedName>
</protein>
<feature type="region of interest" description="Disordered" evidence="9">
    <location>
        <begin position="214"/>
        <end position="254"/>
    </location>
</feature>
<dbReference type="Proteomes" id="UP000663760">
    <property type="component" value="Chromosome 4"/>
</dbReference>
<evidence type="ECO:0000256" key="9">
    <source>
        <dbReference type="SAM" id="MobiDB-lite"/>
    </source>
</evidence>
<feature type="compositionally biased region" description="Basic and acidic residues" evidence="9">
    <location>
        <begin position="229"/>
        <end position="241"/>
    </location>
</feature>
<feature type="compositionally biased region" description="Basic and acidic residues" evidence="9">
    <location>
        <begin position="165"/>
        <end position="175"/>
    </location>
</feature>
<evidence type="ECO:0000313" key="11">
    <source>
        <dbReference type="EMBL" id="CAA7395223.1"/>
    </source>
</evidence>
<evidence type="ECO:0000259" key="10">
    <source>
        <dbReference type="PROSITE" id="PS50071"/>
    </source>
</evidence>
<dbReference type="GO" id="GO:0003677">
    <property type="term" value="F:DNA binding"/>
    <property type="evidence" value="ECO:0007669"/>
    <property type="project" value="UniProtKB-UniRule"/>
</dbReference>
<evidence type="ECO:0000256" key="8">
    <source>
        <dbReference type="PROSITE-ProRule" id="PRU00108"/>
    </source>
</evidence>
<comment type="subcellular location">
    <subcellularLocation>
        <location evidence="1 8">Nucleus</location>
    </subcellularLocation>
</comment>
<accession>A0A7I8KC22</accession>
<feature type="region of interest" description="Disordered" evidence="9">
    <location>
        <begin position="147"/>
        <end position="176"/>
    </location>
</feature>
<dbReference type="Gene3D" id="1.10.10.60">
    <property type="entry name" value="Homeodomain-like"/>
    <property type="match status" value="1"/>
</dbReference>
<reference evidence="11" key="1">
    <citation type="submission" date="2020-02" db="EMBL/GenBank/DDBJ databases">
        <authorList>
            <person name="Scholz U."/>
            <person name="Mascher M."/>
            <person name="Fiebig A."/>
        </authorList>
    </citation>
    <scope>NUCLEOTIDE SEQUENCE</scope>
</reference>
<keyword evidence="6" id="KW-0804">Transcription</keyword>
<keyword evidence="7 8" id="KW-0539">Nucleus</keyword>
<evidence type="ECO:0000256" key="1">
    <source>
        <dbReference type="ARBA" id="ARBA00004123"/>
    </source>
</evidence>
<evidence type="ECO:0000313" key="12">
    <source>
        <dbReference type="Proteomes" id="UP000663760"/>
    </source>
</evidence>
<keyword evidence="5 8" id="KW-0371">Homeobox</keyword>
<sequence length="586" mass="64551">MTTVHHKDPGHTPYQDFALPGSILYSENPPPSSYPDSMVYYSRPQHISVQLPAHSGGMPLEEPTVGRSEFASPRTGEIPSDTWKIGRNELFFMQTGSGGPAPLLGSMADRRSSSLEPSNISGIRGQGLSLSLGTEIPMPSFHYRPSSEISFAGSHQSSAENGLPSRDDRSRDKGIAEASPYGIQNLVVTISGSRYLKAAQHLLDEVVNVHGALKNNRSKRGHPSLGTPGRRENDWRPKGEEPSANPAPELSATERQDLQNKMSKLMSMLDEVDRKYRHYHHQMQIVVSSFDALLGSGAAKPYTGLALQTISSHFRSLRDAINGQISATRKSLGEQDPLSIKAGGMARLRCIDQQIRDQRAFQQFGSLQQPPQQAWRPQRGLPETAVSILRAWLFEHFLHPYPKDSDKLMLARQTRLTRSQVSNWFINARVRLWKPMIEEMYEEELKDAEMNSNSQDGDGGRDNAARSSELVDDNAARDGVVAGSSSVGRPQPFTDDCDLLQEEALTQTDVNSRYMVYEMEGLGGGAAGGSVSLTLGLRHTDGGPHAPAADQRFAPIQGDAADYDCLNIVDRRHRFGSFPLLHDFVA</sequence>
<dbReference type="CDD" id="cd00086">
    <property type="entry name" value="homeodomain"/>
    <property type="match status" value="1"/>
</dbReference>
<dbReference type="Pfam" id="PF05920">
    <property type="entry name" value="Homeobox_KN"/>
    <property type="match status" value="1"/>
</dbReference>
<dbReference type="GO" id="GO:0006355">
    <property type="term" value="P:regulation of DNA-templated transcription"/>
    <property type="evidence" value="ECO:0007669"/>
    <property type="project" value="InterPro"/>
</dbReference>
<evidence type="ECO:0000256" key="3">
    <source>
        <dbReference type="ARBA" id="ARBA00023015"/>
    </source>
</evidence>
<dbReference type="InterPro" id="IPR006563">
    <property type="entry name" value="POX_dom"/>
</dbReference>
<dbReference type="InterPro" id="IPR009057">
    <property type="entry name" value="Homeodomain-like_sf"/>
</dbReference>
<feature type="region of interest" description="Disordered" evidence="9">
    <location>
        <begin position="445"/>
        <end position="475"/>
    </location>
</feature>
<dbReference type="InterPro" id="IPR001356">
    <property type="entry name" value="HD"/>
</dbReference>
<evidence type="ECO:0000256" key="5">
    <source>
        <dbReference type="ARBA" id="ARBA00023155"/>
    </source>
</evidence>
<dbReference type="InterPro" id="IPR008422">
    <property type="entry name" value="KN_HD"/>
</dbReference>
<keyword evidence="4 8" id="KW-0238">DNA-binding</keyword>
<feature type="DNA-binding region" description="Homeobox" evidence="8">
    <location>
        <begin position="374"/>
        <end position="436"/>
    </location>
</feature>
<dbReference type="EMBL" id="LR746267">
    <property type="protein sequence ID" value="CAA7395223.1"/>
    <property type="molecule type" value="Genomic_DNA"/>
</dbReference>
<proteinExistence type="inferred from homology"/>
<keyword evidence="3" id="KW-0805">Transcription regulation</keyword>
<feature type="domain" description="Homeobox" evidence="10">
    <location>
        <begin position="372"/>
        <end position="435"/>
    </location>
</feature>
<evidence type="ECO:0000256" key="7">
    <source>
        <dbReference type="ARBA" id="ARBA00023242"/>
    </source>
</evidence>